<gene>
    <name evidence="14" type="primary">rnhB</name>
    <name evidence="18" type="ORF">EDC37_107122</name>
</gene>
<evidence type="ECO:0000256" key="3">
    <source>
        <dbReference type="ARBA" id="ARBA00004065"/>
    </source>
</evidence>
<dbReference type="InterPro" id="IPR024567">
    <property type="entry name" value="RNase_HII/HIII_dom"/>
</dbReference>
<comment type="subcellular location">
    <subcellularLocation>
        <location evidence="4 14">Cytoplasm</location>
    </subcellularLocation>
</comment>
<feature type="binding site" evidence="14 15">
    <location>
        <position position="168"/>
    </location>
    <ligand>
        <name>a divalent metal cation</name>
        <dbReference type="ChEBI" id="CHEBI:60240"/>
    </ligand>
</feature>
<comment type="function">
    <text evidence="3 14 16">Endonuclease that specifically degrades the RNA of RNA-DNA hybrids.</text>
</comment>
<feature type="binding site" evidence="14 15">
    <location>
        <position position="76"/>
    </location>
    <ligand>
        <name>a divalent metal cation</name>
        <dbReference type="ChEBI" id="CHEBI:60240"/>
    </ligand>
</feature>
<accession>A0A4R3K8Y1</accession>
<evidence type="ECO:0000256" key="10">
    <source>
        <dbReference type="ARBA" id="ARBA00022723"/>
    </source>
</evidence>
<dbReference type="EC" id="3.1.26.4" evidence="6 14"/>
<dbReference type="NCBIfam" id="NF000594">
    <property type="entry name" value="PRK00015.1-1"/>
    <property type="match status" value="1"/>
</dbReference>
<protein>
    <recommendedName>
        <fullName evidence="7 14">Ribonuclease HII</fullName>
        <shortName evidence="14">RNase HII</shortName>
        <ecNumber evidence="6 14">3.1.26.4</ecNumber>
    </recommendedName>
</protein>
<dbReference type="InterPro" id="IPR022898">
    <property type="entry name" value="RNase_HII"/>
</dbReference>
<comment type="cofactor">
    <cofactor evidence="14 15">
        <name>Mn(2+)</name>
        <dbReference type="ChEBI" id="CHEBI:29035"/>
    </cofactor>
    <cofactor evidence="14 15">
        <name>Mg(2+)</name>
        <dbReference type="ChEBI" id="CHEBI:18420"/>
    </cofactor>
    <text evidence="14 15">Manganese or magnesium. Binds 1 divalent metal ion per monomer in the absence of substrate. May bind a second metal ion after substrate binding.</text>
</comment>
<dbReference type="InterPro" id="IPR012337">
    <property type="entry name" value="RNaseH-like_sf"/>
</dbReference>
<evidence type="ECO:0000256" key="1">
    <source>
        <dbReference type="ARBA" id="ARBA00000077"/>
    </source>
</evidence>
<dbReference type="NCBIfam" id="NF000595">
    <property type="entry name" value="PRK00015.1-3"/>
    <property type="match status" value="1"/>
</dbReference>
<dbReference type="HAMAP" id="MF_00052_B">
    <property type="entry name" value="RNase_HII_B"/>
    <property type="match status" value="1"/>
</dbReference>
<evidence type="ECO:0000256" key="8">
    <source>
        <dbReference type="ARBA" id="ARBA00022490"/>
    </source>
</evidence>
<dbReference type="RefSeq" id="WP_132549158.1">
    <property type="nucleotide sequence ID" value="NZ_SMAA01000007.1"/>
</dbReference>
<organism evidence="18 19">
    <name type="scientific">Pectinatus cerevisiiphilus</name>
    <dbReference type="NCBI Taxonomy" id="86956"/>
    <lineage>
        <taxon>Bacteria</taxon>
        <taxon>Bacillati</taxon>
        <taxon>Bacillota</taxon>
        <taxon>Negativicutes</taxon>
        <taxon>Selenomonadales</taxon>
        <taxon>Selenomonadaceae</taxon>
        <taxon>Pectinatus</taxon>
    </lineage>
</organism>
<dbReference type="GO" id="GO:0005737">
    <property type="term" value="C:cytoplasm"/>
    <property type="evidence" value="ECO:0007669"/>
    <property type="project" value="UniProtKB-SubCell"/>
</dbReference>
<dbReference type="AlphaFoldDB" id="A0A4R3K8Y1"/>
<dbReference type="PANTHER" id="PTHR10954:SF18">
    <property type="entry name" value="RIBONUCLEASE HII"/>
    <property type="match status" value="1"/>
</dbReference>
<keyword evidence="10 14" id="KW-0479">Metal-binding</keyword>
<evidence type="ECO:0000259" key="17">
    <source>
        <dbReference type="PROSITE" id="PS51975"/>
    </source>
</evidence>
<dbReference type="CDD" id="cd07182">
    <property type="entry name" value="RNase_HII_bacteria_HII_like"/>
    <property type="match status" value="1"/>
</dbReference>
<comment type="similarity">
    <text evidence="5 14 16">Belongs to the RNase HII family.</text>
</comment>
<evidence type="ECO:0000256" key="15">
    <source>
        <dbReference type="PROSITE-ProRule" id="PRU01319"/>
    </source>
</evidence>
<dbReference type="PANTHER" id="PTHR10954">
    <property type="entry name" value="RIBONUCLEASE H2 SUBUNIT A"/>
    <property type="match status" value="1"/>
</dbReference>
<dbReference type="GO" id="GO:0006298">
    <property type="term" value="P:mismatch repair"/>
    <property type="evidence" value="ECO:0007669"/>
    <property type="project" value="TreeGrafter"/>
</dbReference>
<dbReference type="GO" id="GO:0043137">
    <property type="term" value="P:DNA replication, removal of RNA primer"/>
    <property type="evidence" value="ECO:0007669"/>
    <property type="project" value="TreeGrafter"/>
</dbReference>
<evidence type="ECO:0000256" key="12">
    <source>
        <dbReference type="ARBA" id="ARBA00022801"/>
    </source>
</evidence>
<name>A0A4R3K8Y1_9FIRM</name>
<feature type="binding site" evidence="14 15">
    <location>
        <position position="77"/>
    </location>
    <ligand>
        <name>a divalent metal cation</name>
        <dbReference type="ChEBI" id="CHEBI:60240"/>
    </ligand>
</feature>
<keyword evidence="8 14" id="KW-0963">Cytoplasm</keyword>
<evidence type="ECO:0000256" key="7">
    <source>
        <dbReference type="ARBA" id="ARBA00019179"/>
    </source>
</evidence>
<keyword evidence="19" id="KW-1185">Reference proteome</keyword>
<dbReference type="PROSITE" id="PS51975">
    <property type="entry name" value="RNASE_H_2"/>
    <property type="match status" value="1"/>
</dbReference>
<comment type="caution">
    <text evidence="18">The sequence shown here is derived from an EMBL/GenBank/DDBJ whole genome shotgun (WGS) entry which is preliminary data.</text>
</comment>
<evidence type="ECO:0000256" key="6">
    <source>
        <dbReference type="ARBA" id="ARBA00012180"/>
    </source>
</evidence>
<comment type="cofactor">
    <cofactor evidence="2">
        <name>Mg(2+)</name>
        <dbReference type="ChEBI" id="CHEBI:18420"/>
    </cofactor>
</comment>
<dbReference type="SUPFAM" id="SSF53098">
    <property type="entry name" value="Ribonuclease H-like"/>
    <property type="match status" value="1"/>
</dbReference>
<evidence type="ECO:0000256" key="16">
    <source>
        <dbReference type="RuleBase" id="RU003515"/>
    </source>
</evidence>
<proteinExistence type="inferred from homology"/>
<evidence type="ECO:0000256" key="2">
    <source>
        <dbReference type="ARBA" id="ARBA00001946"/>
    </source>
</evidence>
<dbReference type="Proteomes" id="UP000295188">
    <property type="component" value="Unassembled WGS sequence"/>
</dbReference>
<dbReference type="Gene3D" id="3.30.420.10">
    <property type="entry name" value="Ribonuclease H-like superfamily/Ribonuclease H"/>
    <property type="match status" value="1"/>
</dbReference>
<feature type="domain" description="RNase H type-2" evidence="17">
    <location>
        <begin position="70"/>
        <end position="255"/>
    </location>
</feature>
<evidence type="ECO:0000256" key="13">
    <source>
        <dbReference type="ARBA" id="ARBA00023211"/>
    </source>
</evidence>
<evidence type="ECO:0000256" key="14">
    <source>
        <dbReference type="HAMAP-Rule" id="MF_00052"/>
    </source>
</evidence>
<keyword evidence="13 14" id="KW-0464">Manganese</keyword>
<evidence type="ECO:0000313" key="18">
    <source>
        <dbReference type="EMBL" id="TCS79355.1"/>
    </source>
</evidence>
<evidence type="ECO:0000256" key="4">
    <source>
        <dbReference type="ARBA" id="ARBA00004496"/>
    </source>
</evidence>
<dbReference type="GO" id="GO:0030145">
    <property type="term" value="F:manganese ion binding"/>
    <property type="evidence" value="ECO:0007669"/>
    <property type="project" value="UniProtKB-UniRule"/>
</dbReference>
<dbReference type="OrthoDB" id="9803420at2"/>
<dbReference type="FunFam" id="3.30.420.10:FF:000006">
    <property type="entry name" value="Ribonuclease HII"/>
    <property type="match status" value="1"/>
</dbReference>
<comment type="catalytic activity">
    <reaction evidence="1 14 15 16">
        <text>Endonucleolytic cleavage to 5'-phosphomonoester.</text>
        <dbReference type="EC" id="3.1.26.4"/>
    </reaction>
</comment>
<dbReference type="EMBL" id="SMAA01000007">
    <property type="protein sequence ID" value="TCS79355.1"/>
    <property type="molecule type" value="Genomic_DNA"/>
</dbReference>
<keyword evidence="9 14" id="KW-0540">Nuclease</keyword>
<dbReference type="Pfam" id="PF01351">
    <property type="entry name" value="RNase_HII"/>
    <property type="match status" value="1"/>
</dbReference>
<dbReference type="InterPro" id="IPR001352">
    <property type="entry name" value="RNase_HII/HIII"/>
</dbReference>
<dbReference type="InterPro" id="IPR036397">
    <property type="entry name" value="RNaseH_sf"/>
</dbReference>
<keyword evidence="12 14" id="KW-0378">Hydrolase</keyword>
<evidence type="ECO:0000256" key="9">
    <source>
        <dbReference type="ARBA" id="ARBA00022722"/>
    </source>
</evidence>
<reference evidence="18 19" key="1">
    <citation type="submission" date="2019-03" db="EMBL/GenBank/DDBJ databases">
        <title>Genomic Encyclopedia of Type Strains, Phase IV (KMG-IV): sequencing the most valuable type-strain genomes for metagenomic binning, comparative biology and taxonomic classification.</title>
        <authorList>
            <person name="Goeker M."/>
        </authorList>
    </citation>
    <scope>NUCLEOTIDE SEQUENCE [LARGE SCALE GENOMIC DNA]</scope>
    <source>
        <strain evidence="18 19">DSM 20467</strain>
    </source>
</reference>
<dbReference type="GO" id="GO:0004523">
    <property type="term" value="F:RNA-DNA hybrid ribonuclease activity"/>
    <property type="evidence" value="ECO:0007669"/>
    <property type="project" value="UniProtKB-UniRule"/>
</dbReference>
<dbReference type="GO" id="GO:0032299">
    <property type="term" value="C:ribonuclease H2 complex"/>
    <property type="evidence" value="ECO:0007669"/>
    <property type="project" value="TreeGrafter"/>
</dbReference>
<sequence>MDNKIKLSVKEIADKLFHSGADTDFMELLQHDERKAVHHLLVRYDKELKEKERLHELYKYEYAFEQKGFKYIAGTDEAGRGPLAGPVVAAAVILPIGCYIPRLNDSKKLSASAREKIYGQILAKAISVSRAIIDEKTIDRINIYQASMNAMYEAIYKLDVKPQQVLIDAMPLNALDIPHLSIIKGDAKSASIAAASIVAKVERDHLMDEYAKQYPEYDFSSHKGYGTKKHIEALRKYGPCPLHRRSFEPVKSMIS</sequence>
<evidence type="ECO:0000256" key="5">
    <source>
        <dbReference type="ARBA" id="ARBA00007383"/>
    </source>
</evidence>
<dbReference type="GO" id="GO:0003723">
    <property type="term" value="F:RNA binding"/>
    <property type="evidence" value="ECO:0007669"/>
    <property type="project" value="UniProtKB-UniRule"/>
</dbReference>
<evidence type="ECO:0000313" key="19">
    <source>
        <dbReference type="Proteomes" id="UP000295188"/>
    </source>
</evidence>
<evidence type="ECO:0000256" key="11">
    <source>
        <dbReference type="ARBA" id="ARBA00022759"/>
    </source>
</evidence>
<keyword evidence="11 14" id="KW-0255">Endonuclease</keyword>